<evidence type="ECO:0000313" key="2">
    <source>
        <dbReference type="EMBL" id="MBD7984640.1"/>
    </source>
</evidence>
<reference evidence="2 3" key="1">
    <citation type="submission" date="2020-08" db="EMBL/GenBank/DDBJ databases">
        <title>A Genomic Blueprint of the Chicken Gut Microbiome.</title>
        <authorList>
            <person name="Gilroy R."/>
            <person name="Ravi A."/>
            <person name="Getino M."/>
            <person name="Pursley I."/>
            <person name="Horton D.L."/>
            <person name="Alikhan N.-F."/>
            <person name="Baker D."/>
            <person name="Gharbi K."/>
            <person name="Hall N."/>
            <person name="Watson M."/>
            <person name="Adriaenssens E.M."/>
            <person name="Foster-Nyarko E."/>
            <person name="Jarju S."/>
            <person name="Secka A."/>
            <person name="Antonio M."/>
            <person name="Oren A."/>
            <person name="Chaudhuri R."/>
            <person name="La Ragione R.M."/>
            <person name="Hildebrand F."/>
            <person name="Pallen M.J."/>
        </authorList>
    </citation>
    <scope>NUCLEOTIDE SEQUENCE [LARGE SCALE GENOMIC DNA]</scope>
    <source>
        <strain evidence="2 3">Sa2YVA2</strain>
    </source>
</reference>
<comment type="caution">
    <text evidence="2">The sequence shown here is derived from an EMBL/GenBank/DDBJ whole genome shotgun (WGS) entry which is preliminary data.</text>
</comment>
<evidence type="ECO:0000313" key="3">
    <source>
        <dbReference type="Proteomes" id="UP000626786"/>
    </source>
</evidence>
<dbReference type="RefSeq" id="WP_191694329.1">
    <property type="nucleotide sequence ID" value="NZ_JACSQN010000006.1"/>
</dbReference>
<evidence type="ECO:0000259" key="1">
    <source>
        <dbReference type="PROSITE" id="PS50965"/>
    </source>
</evidence>
<proteinExistence type="predicted"/>
<accession>A0ABR8U9D6</accession>
<dbReference type="EMBL" id="JACSQN010000006">
    <property type="protein sequence ID" value="MBD7984640.1"/>
    <property type="molecule type" value="Genomic_DNA"/>
</dbReference>
<gene>
    <name evidence="2" type="ORF">H9649_08615</name>
</gene>
<sequence>MIYKKRNKPLMLIGLESLIARLPNDHYQYSRIEEDLRKRRAGFAGELNFDKYINEFRPTYPMALMHDVCLLQNGVYFQMDSVMILPDRILLFEVKNLAGTLRVKTDPIQFIQEQNDERRIISSPLTELDRKKIFMDLWLKERGINLPIEGVIGLAFTNELYNENQMDIVLAFTQEIPIILYNMTIGVERISRNEMKKISFEMINAHQEYNPFPLIKTMKMSRGEIKAGVICQSCRTGKMQWIEKRWICITCHSVSADGHQQLLSDWFYLIDTKITNREFRSFSMIADRSVAKRMLKKSGLLMNGKAKNTFYSKE</sequence>
<protein>
    <submittedName>
        <fullName evidence="2">NERD domain-containing protein</fullName>
    </submittedName>
</protein>
<keyword evidence="3" id="KW-1185">Reference proteome</keyword>
<dbReference type="Pfam" id="PF08378">
    <property type="entry name" value="NERD"/>
    <property type="match status" value="1"/>
</dbReference>
<feature type="domain" description="NERD" evidence="1">
    <location>
        <begin position="41"/>
        <end position="158"/>
    </location>
</feature>
<dbReference type="PROSITE" id="PS50965">
    <property type="entry name" value="NERD"/>
    <property type="match status" value="1"/>
</dbReference>
<dbReference type="InterPro" id="IPR011528">
    <property type="entry name" value="NERD"/>
</dbReference>
<name>A0ABR8U9D6_9BACL</name>
<dbReference type="Proteomes" id="UP000626786">
    <property type="component" value="Unassembled WGS sequence"/>
</dbReference>
<organism evidence="2 3">
    <name type="scientific">Sporosarcina quadrami</name>
    <dbReference type="NCBI Taxonomy" id="2762234"/>
    <lineage>
        <taxon>Bacteria</taxon>
        <taxon>Bacillati</taxon>
        <taxon>Bacillota</taxon>
        <taxon>Bacilli</taxon>
        <taxon>Bacillales</taxon>
        <taxon>Caryophanaceae</taxon>
        <taxon>Sporosarcina</taxon>
    </lineage>
</organism>